<dbReference type="EMBL" id="ADLE01000001">
    <property type="protein sequence ID" value="EJZ66373.1"/>
    <property type="molecule type" value="Genomic_DNA"/>
</dbReference>
<feature type="transmembrane region" description="Helical" evidence="10">
    <location>
        <begin position="342"/>
        <end position="362"/>
    </location>
</feature>
<comment type="caution">
    <text evidence="12">The sequence shown here is derived from an EMBL/GenBank/DDBJ whole genome shotgun (WGS) entry which is preliminary data.</text>
</comment>
<feature type="transmembrane region" description="Helical" evidence="10">
    <location>
        <begin position="58"/>
        <end position="74"/>
    </location>
</feature>
<keyword evidence="5" id="KW-0630">Potassium</keyword>
<dbReference type="OrthoDB" id="9810759at2"/>
<feature type="transmembrane region" description="Helical" evidence="10">
    <location>
        <begin position="228"/>
        <end position="245"/>
    </location>
</feature>
<dbReference type="PANTHER" id="PTHR32507">
    <property type="entry name" value="NA(+)/H(+) ANTIPORTER 1"/>
    <property type="match status" value="1"/>
</dbReference>
<evidence type="ECO:0000256" key="9">
    <source>
        <dbReference type="ARBA" id="ARBA00023136"/>
    </source>
</evidence>
<dbReference type="GO" id="GO:0006813">
    <property type="term" value="P:potassium ion transport"/>
    <property type="evidence" value="ECO:0007669"/>
    <property type="project" value="UniProtKB-KW"/>
</dbReference>
<keyword evidence="9 10" id="KW-0472">Membrane</keyword>
<keyword evidence="5" id="KW-0633">Potassium transport</keyword>
<keyword evidence="6 10" id="KW-0812">Transmembrane</keyword>
<keyword evidence="13" id="KW-1185">Reference proteome</keyword>
<evidence type="ECO:0000259" key="11">
    <source>
        <dbReference type="PROSITE" id="PS51202"/>
    </source>
</evidence>
<evidence type="ECO:0000256" key="5">
    <source>
        <dbReference type="ARBA" id="ARBA00022538"/>
    </source>
</evidence>
<evidence type="ECO:0000256" key="4">
    <source>
        <dbReference type="ARBA" id="ARBA00022475"/>
    </source>
</evidence>
<dbReference type="Gene3D" id="1.20.1530.20">
    <property type="match status" value="1"/>
</dbReference>
<feature type="transmembrane region" description="Helical" evidence="10">
    <location>
        <begin position="280"/>
        <end position="298"/>
    </location>
</feature>
<dbReference type="GO" id="GO:0005886">
    <property type="term" value="C:plasma membrane"/>
    <property type="evidence" value="ECO:0007669"/>
    <property type="project" value="UniProtKB-SubCell"/>
</dbReference>
<dbReference type="SUPFAM" id="SSF116726">
    <property type="entry name" value="TrkA C-terminal domain-like"/>
    <property type="match status" value="1"/>
</dbReference>
<dbReference type="InterPro" id="IPR006153">
    <property type="entry name" value="Cation/H_exchanger_TM"/>
</dbReference>
<dbReference type="Pfam" id="PF02080">
    <property type="entry name" value="TrkA_C"/>
    <property type="match status" value="1"/>
</dbReference>
<evidence type="ECO:0000313" key="12">
    <source>
        <dbReference type="EMBL" id="EJZ66373.1"/>
    </source>
</evidence>
<dbReference type="PROSITE" id="PS51202">
    <property type="entry name" value="RCK_C"/>
    <property type="match status" value="1"/>
</dbReference>
<feature type="transmembrane region" description="Helical" evidence="10">
    <location>
        <begin position="171"/>
        <end position="188"/>
    </location>
</feature>
<dbReference type="RefSeq" id="WP_008861047.1">
    <property type="nucleotide sequence ID" value="NZ_JH815203.1"/>
</dbReference>
<evidence type="ECO:0000256" key="3">
    <source>
        <dbReference type="ARBA" id="ARBA00022449"/>
    </source>
</evidence>
<dbReference type="PANTHER" id="PTHR32507:SF7">
    <property type="entry name" value="K(+)_H(+) ANTIPORTER NHAP2"/>
    <property type="match status" value="1"/>
</dbReference>
<dbReference type="Proteomes" id="UP000006044">
    <property type="component" value="Unassembled WGS sequence"/>
</dbReference>
<accession>K0X4R1</accession>
<keyword evidence="8" id="KW-0406">Ion transport</keyword>
<feature type="transmembrane region" description="Helical" evidence="10">
    <location>
        <begin position="368"/>
        <end position="386"/>
    </location>
</feature>
<keyword evidence="2" id="KW-0813">Transport</keyword>
<dbReference type="InterPro" id="IPR036721">
    <property type="entry name" value="RCK_C_sf"/>
</dbReference>
<reference evidence="12 13" key="1">
    <citation type="submission" date="2012-08" db="EMBL/GenBank/DDBJ databases">
        <title>The Genome Sequence of Barnesiella intestinihominis YIT 11860.</title>
        <authorList>
            <consortium name="The Broad Institute Genome Sequencing Platform"/>
            <person name="Earl A."/>
            <person name="Ward D."/>
            <person name="Feldgarden M."/>
            <person name="Gevers D."/>
            <person name="Morotomi M."/>
            <person name="Walker B."/>
            <person name="Young S.K."/>
            <person name="Zeng Q."/>
            <person name="Gargeya S."/>
            <person name="Fitzgerald M."/>
            <person name="Haas B."/>
            <person name="Abouelleil A."/>
            <person name="Alvarado L."/>
            <person name="Arachchi H.M."/>
            <person name="Berlin A.M."/>
            <person name="Chapman S.B."/>
            <person name="Goldberg J."/>
            <person name="Griggs A."/>
            <person name="Gujja S."/>
            <person name="Hansen M."/>
            <person name="Howarth C."/>
            <person name="Imamovic A."/>
            <person name="Larimer J."/>
            <person name="McCowen C."/>
            <person name="Montmayeur A."/>
            <person name="Murphy C."/>
            <person name="Neiman D."/>
            <person name="Pearson M."/>
            <person name="Priest M."/>
            <person name="Roberts A."/>
            <person name="Saif S."/>
            <person name="Shea T."/>
            <person name="Sisk P."/>
            <person name="Sykes S."/>
            <person name="Wortman J."/>
            <person name="Nusbaum C."/>
            <person name="Birren B."/>
        </authorList>
    </citation>
    <scope>NUCLEOTIDE SEQUENCE [LARGE SCALE GENOMIC DNA]</scope>
    <source>
        <strain evidence="12 13">YIT 11860</strain>
    </source>
</reference>
<dbReference type="AlphaFoldDB" id="K0X4R1"/>
<dbReference type="InterPro" id="IPR038770">
    <property type="entry name" value="Na+/solute_symporter_sf"/>
</dbReference>
<feature type="transmembrane region" description="Helical" evidence="10">
    <location>
        <begin position="29"/>
        <end position="52"/>
    </location>
</feature>
<evidence type="ECO:0000256" key="7">
    <source>
        <dbReference type="ARBA" id="ARBA00022989"/>
    </source>
</evidence>
<dbReference type="GO" id="GO:1902600">
    <property type="term" value="P:proton transmembrane transport"/>
    <property type="evidence" value="ECO:0007669"/>
    <property type="project" value="InterPro"/>
</dbReference>
<dbReference type="Pfam" id="PF00999">
    <property type="entry name" value="Na_H_Exchanger"/>
    <property type="match status" value="1"/>
</dbReference>
<sequence length="501" mass="54948">MVISPENILLVGAILLFLSVLVGKTGAKFGVPALLLFLGVGMLAGSDGFGIYFDSPQIAQFIGTVALCIILFSGGMDTHYREIKPILAPGVTLATLGVLMTTIITGLFIYSLSDLLPGNFQLGLLESMLLAAVMSSTDSASVFSILRSKGISLKERLRPTLELESGSNDPMAYMLTILLIQVIEIGVIDWPHSIVLLFMQLSIGAAAGFALGYAIVWIINRINVPNESLYPVLLFSCVFFVFAFTNLLQGNGYLAVYIAGLVVGNRKLMHKRSLTTFFDGFTWLFQIVMFLTLGLLVNPSELPAVAGVGLLVAIFMIVVSRPISVFTCLLPFRRFTTRARVYISWVGLRGAVPIIFATYPLMSAEIPNARMIFNIVFFVTIVSLLVQGTTVSAMARWLGLVGKSEEKEIFNVALPDEIKSAMSEIELTDEALSGGNKLMNLSLPDNTLVVMVKRGEQYFVPKGHTHLQSRDRLLVISDNDEELRKSYESLGISRYTMRKNR</sequence>
<dbReference type="InterPro" id="IPR006037">
    <property type="entry name" value="RCK_C"/>
</dbReference>
<keyword evidence="3" id="KW-0050">Antiport</keyword>
<dbReference type="GeneID" id="77847888"/>
<protein>
    <recommendedName>
        <fullName evidence="11">RCK C-terminal domain-containing protein</fullName>
    </recommendedName>
</protein>
<dbReference type="HOGENOM" id="CLU_005912_9_1_10"/>
<dbReference type="Gene3D" id="3.30.70.1450">
    <property type="entry name" value="Regulator of K+ conductance, C-terminal domain"/>
    <property type="match status" value="1"/>
</dbReference>
<evidence type="ECO:0000256" key="2">
    <source>
        <dbReference type="ARBA" id="ARBA00022448"/>
    </source>
</evidence>
<comment type="subcellular location">
    <subcellularLocation>
        <location evidence="1">Cell membrane</location>
        <topology evidence="1">Multi-pass membrane protein</topology>
    </subcellularLocation>
</comment>
<dbReference type="NCBIfam" id="NF003715">
    <property type="entry name" value="PRK05326.1-2"/>
    <property type="match status" value="1"/>
</dbReference>
<keyword evidence="4" id="KW-1003">Cell membrane</keyword>
<name>K0X4R1_9BACT</name>
<organism evidence="12 13">
    <name type="scientific">Barnesiella intestinihominis YIT 11860</name>
    <dbReference type="NCBI Taxonomy" id="742726"/>
    <lineage>
        <taxon>Bacteria</taxon>
        <taxon>Pseudomonadati</taxon>
        <taxon>Bacteroidota</taxon>
        <taxon>Bacteroidia</taxon>
        <taxon>Bacteroidales</taxon>
        <taxon>Barnesiellaceae</taxon>
        <taxon>Barnesiella</taxon>
    </lineage>
</organism>
<keyword evidence="7 10" id="KW-1133">Transmembrane helix</keyword>
<evidence type="ECO:0000313" key="13">
    <source>
        <dbReference type="Proteomes" id="UP000006044"/>
    </source>
</evidence>
<dbReference type="eggNOG" id="COG3263">
    <property type="taxonomic scope" value="Bacteria"/>
</dbReference>
<feature type="transmembrane region" description="Helical" evidence="10">
    <location>
        <begin position="86"/>
        <end position="110"/>
    </location>
</feature>
<dbReference type="NCBIfam" id="NF003716">
    <property type="entry name" value="PRK05326.1-3"/>
    <property type="match status" value="1"/>
</dbReference>
<feature type="domain" description="RCK C-terminal" evidence="11">
    <location>
        <begin position="410"/>
        <end position="493"/>
    </location>
</feature>
<dbReference type="GO" id="GO:0015297">
    <property type="term" value="F:antiporter activity"/>
    <property type="evidence" value="ECO:0007669"/>
    <property type="project" value="UniProtKB-KW"/>
</dbReference>
<evidence type="ECO:0000256" key="6">
    <source>
        <dbReference type="ARBA" id="ARBA00022692"/>
    </source>
</evidence>
<dbReference type="STRING" id="742726.HMPREF9448_00550"/>
<proteinExistence type="predicted"/>
<dbReference type="PATRIC" id="fig|742726.3.peg.579"/>
<dbReference type="GO" id="GO:0008324">
    <property type="term" value="F:monoatomic cation transmembrane transporter activity"/>
    <property type="evidence" value="ECO:0007669"/>
    <property type="project" value="InterPro"/>
</dbReference>
<evidence type="ECO:0000256" key="1">
    <source>
        <dbReference type="ARBA" id="ARBA00004651"/>
    </source>
</evidence>
<gene>
    <name evidence="12" type="ORF">HMPREF9448_00550</name>
</gene>
<evidence type="ECO:0000256" key="8">
    <source>
        <dbReference type="ARBA" id="ARBA00023065"/>
    </source>
</evidence>
<feature type="transmembrane region" description="Helical" evidence="10">
    <location>
        <begin position="6"/>
        <end position="22"/>
    </location>
</feature>
<feature type="transmembrane region" description="Helical" evidence="10">
    <location>
        <begin position="304"/>
        <end position="330"/>
    </location>
</feature>
<evidence type="ECO:0000256" key="10">
    <source>
        <dbReference type="SAM" id="Phobius"/>
    </source>
</evidence>
<feature type="transmembrane region" description="Helical" evidence="10">
    <location>
        <begin position="194"/>
        <end position="216"/>
    </location>
</feature>